<name>A0A2P1P7D2_9RICK</name>
<gene>
    <name evidence="1" type="ORF">phytr_2080</name>
</gene>
<dbReference type="KEGG" id="ptc:phytr_2080"/>
<organism evidence="1 2">
    <name type="scientific">Candidatus Phycorickettsia trachydisci</name>
    <dbReference type="NCBI Taxonomy" id="2115978"/>
    <lineage>
        <taxon>Bacteria</taxon>
        <taxon>Pseudomonadati</taxon>
        <taxon>Pseudomonadota</taxon>
        <taxon>Alphaproteobacteria</taxon>
        <taxon>Rickettsiales</taxon>
        <taxon>Rickettsiaceae</taxon>
        <taxon>Candidatus Phycorickettsia</taxon>
    </lineage>
</organism>
<dbReference type="EMBL" id="CP027845">
    <property type="protein sequence ID" value="AVP87166.1"/>
    <property type="molecule type" value="Genomic_DNA"/>
</dbReference>
<dbReference type="AlphaFoldDB" id="A0A2P1P7D2"/>
<dbReference type="Proteomes" id="UP000241762">
    <property type="component" value="Chromosome"/>
</dbReference>
<evidence type="ECO:0000313" key="2">
    <source>
        <dbReference type="Proteomes" id="UP000241762"/>
    </source>
</evidence>
<reference evidence="1 2" key="1">
    <citation type="submission" date="2018-03" db="EMBL/GenBank/DDBJ databases">
        <title>A gene transfer event suggests a long-term partnership between eustigmatophyte algae and a novel lineage of endosymbiotic bacteria.</title>
        <authorList>
            <person name="Yurchenko T."/>
            <person name="Sevcikova T."/>
            <person name="Pribyl P."/>
            <person name="El Karkouri K."/>
            <person name="Klimes V."/>
            <person name="Amaral R."/>
            <person name="Zbrankova V."/>
            <person name="Kim E."/>
            <person name="Raoult D."/>
            <person name="Santos L.M.A."/>
            <person name="Elias M."/>
        </authorList>
    </citation>
    <scope>NUCLEOTIDE SEQUENCE [LARGE SCALE GENOMIC DNA]</scope>
    <source>
        <strain evidence="1">CCALA 838</strain>
    </source>
</reference>
<sequence>MMIYDYLITNKFTANYEPDVMLAISELIKLVELNEVSKKIFKLKVINFERMTLFITSLSKSKIRETCKTVFLNLKKDIRESLPIHPGFCSIFLIHSDQWSFLIIKKEEGGSLRGIYNKPDGEILGSLKYSPLVGHKYSVRLDMPKIFAQLGIDVRNIGLKVSGITNADSGAVVISHLISSLFDPDRLLCNEFSSEDIVNLRITHAFVPCVIERLISINKTQDTQNLFLNFVNSQIKGSITEDLLRDLNGKLSSFGFAKTVLNIFKNATCHIDMAKDKEFYSKIDQLLIIIHNKIKQDIKAQQKKVSLHTKLYLQKNLNKQKSAKYIKKEMTTQIKDAFSEDYNVDDLLEYIWCQDTLGFKLYVKGLMEITGEKVEECNRWARVEIISSLCKLAFPSDRKVPLPTIFEIDEESDFGPWEQKEVDIKLPNLQLTGDEDVKLSAT</sequence>
<keyword evidence="2" id="KW-1185">Reference proteome</keyword>
<proteinExistence type="predicted"/>
<protein>
    <submittedName>
        <fullName evidence="1">Uncharacterized protein</fullName>
    </submittedName>
</protein>
<accession>A0A2P1P7D2</accession>
<evidence type="ECO:0000313" key="1">
    <source>
        <dbReference type="EMBL" id="AVP87166.1"/>
    </source>
</evidence>